<feature type="domain" description="F5/8 type C" evidence="1">
    <location>
        <begin position="1"/>
        <end position="53"/>
    </location>
</feature>
<dbReference type="InterPro" id="IPR000421">
    <property type="entry name" value="FA58C"/>
</dbReference>
<dbReference type="Proteomes" id="UP000242188">
    <property type="component" value="Unassembled WGS sequence"/>
</dbReference>
<name>A0A210PRJ5_MIZYE</name>
<dbReference type="Gene3D" id="2.60.120.260">
    <property type="entry name" value="Galactose-binding domain-like"/>
    <property type="match status" value="1"/>
</dbReference>
<dbReference type="InterPro" id="IPR008979">
    <property type="entry name" value="Galactose-bd-like_sf"/>
</dbReference>
<dbReference type="InterPro" id="IPR016186">
    <property type="entry name" value="C-type_lectin-like/link_sf"/>
</dbReference>
<proteinExistence type="predicted"/>
<dbReference type="OrthoDB" id="10028859at2759"/>
<reference evidence="2 3" key="1">
    <citation type="journal article" date="2017" name="Nat. Ecol. Evol.">
        <title>Scallop genome provides insights into evolution of bilaterian karyotype and development.</title>
        <authorList>
            <person name="Wang S."/>
            <person name="Zhang J."/>
            <person name="Jiao W."/>
            <person name="Li J."/>
            <person name="Xun X."/>
            <person name="Sun Y."/>
            <person name="Guo X."/>
            <person name="Huan P."/>
            <person name="Dong B."/>
            <person name="Zhang L."/>
            <person name="Hu X."/>
            <person name="Sun X."/>
            <person name="Wang J."/>
            <person name="Zhao C."/>
            <person name="Wang Y."/>
            <person name="Wang D."/>
            <person name="Huang X."/>
            <person name="Wang R."/>
            <person name="Lv J."/>
            <person name="Li Y."/>
            <person name="Zhang Z."/>
            <person name="Liu B."/>
            <person name="Lu W."/>
            <person name="Hui Y."/>
            <person name="Liang J."/>
            <person name="Zhou Z."/>
            <person name="Hou R."/>
            <person name="Li X."/>
            <person name="Liu Y."/>
            <person name="Li H."/>
            <person name="Ning X."/>
            <person name="Lin Y."/>
            <person name="Zhao L."/>
            <person name="Xing Q."/>
            <person name="Dou J."/>
            <person name="Li Y."/>
            <person name="Mao J."/>
            <person name="Guo H."/>
            <person name="Dou H."/>
            <person name="Li T."/>
            <person name="Mu C."/>
            <person name="Jiang W."/>
            <person name="Fu Q."/>
            <person name="Fu X."/>
            <person name="Miao Y."/>
            <person name="Liu J."/>
            <person name="Yu Q."/>
            <person name="Li R."/>
            <person name="Liao H."/>
            <person name="Li X."/>
            <person name="Kong Y."/>
            <person name="Jiang Z."/>
            <person name="Chourrout D."/>
            <person name="Li R."/>
            <person name="Bao Z."/>
        </authorList>
    </citation>
    <scope>NUCLEOTIDE SEQUENCE [LARGE SCALE GENOMIC DNA]</scope>
    <source>
        <strain evidence="2 3">PY_sf001</strain>
    </source>
</reference>
<dbReference type="Gene3D" id="3.10.100.10">
    <property type="entry name" value="Mannose-Binding Protein A, subunit A"/>
    <property type="match status" value="1"/>
</dbReference>
<evidence type="ECO:0000259" key="1">
    <source>
        <dbReference type="PROSITE" id="PS50022"/>
    </source>
</evidence>
<dbReference type="PROSITE" id="PS50022">
    <property type="entry name" value="FA58C_3"/>
    <property type="match status" value="1"/>
</dbReference>
<accession>A0A210PRJ5</accession>
<dbReference type="CDD" id="cd00037">
    <property type="entry name" value="CLECT"/>
    <property type="match status" value="1"/>
</dbReference>
<keyword evidence="3" id="KW-1185">Reference proteome</keyword>
<protein>
    <submittedName>
        <fullName evidence="2">Neuropilin-1</fullName>
    </submittedName>
</protein>
<dbReference type="EMBL" id="NEDP02005543">
    <property type="protein sequence ID" value="OWF39110.1"/>
    <property type="molecule type" value="Genomic_DNA"/>
</dbReference>
<dbReference type="Pfam" id="PF00059">
    <property type="entry name" value="Lectin_C"/>
    <property type="match status" value="1"/>
</dbReference>
<dbReference type="SMART" id="SM00034">
    <property type="entry name" value="CLECT"/>
    <property type="match status" value="1"/>
</dbReference>
<dbReference type="SUPFAM" id="SSF56436">
    <property type="entry name" value="C-type lectin-like"/>
    <property type="match status" value="1"/>
</dbReference>
<dbReference type="InterPro" id="IPR001304">
    <property type="entry name" value="C-type_lectin-like"/>
</dbReference>
<dbReference type="SUPFAM" id="SSF49785">
    <property type="entry name" value="Galactose-binding domain-like"/>
    <property type="match status" value="1"/>
</dbReference>
<dbReference type="AlphaFoldDB" id="A0A210PRJ5"/>
<evidence type="ECO:0000313" key="2">
    <source>
        <dbReference type="EMBL" id="OWF39110.1"/>
    </source>
</evidence>
<evidence type="ECO:0000313" key="3">
    <source>
        <dbReference type="Proteomes" id="UP000242188"/>
    </source>
</evidence>
<sequence length="192" mass="21634">MSDDHQPTLFTGNNDTTTIVKASVVPSITAVYFRINPMSWNNWVSLRFDVSGCYTVRETRKHIHKALGFKPVPNEDTLYKVNEREHNQLDAVRLCTQQYSQLIKIDSLSLMASLQAVVEGNDILRNAHNQMYVSGKYVANTWQYSDDFEVIYSPLWSPGNPDPTQGHCVMLTLAGLASVNCSQTFFSVCGHI</sequence>
<gene>
    <name evidence="2" type="ORF">KP79_PYT22759</name>
</gene>
<comment type="caution">
    <text evidence="2">The sequence shown here is derived from an EMBL/GenBank/DDBJ whole genome shotgun (WGS) entry which is preliminary data.</text>
</comment>
<dbReference type="InterPro" id="IPR016187">
    <property type="entry name" value="CTDL_fold"/>
</dbReference>
<organism evidence="2 3">
    <name type="scientific">Mizuhopecten yessoensis</name>
    <name type="common">Japanese scallop</name>
    <name type="synonym">Patinopecten yessoensis</name>
    <dbReference type="NCBI Taxonomy" id="6573"/>
    <lineage>
        <taxon>Eukaryota</taxon>
        <taxon>Metazoa</taxon>
        <taxon>Spiralia</taxon>
        <taxon>Lophotrochozoa</taxon>
        <taxon>Mollusca</taxon>
        <taxon>Bivalvia</taxon>
        <taxon>Autobranchia</taxon>
        <taxon>Pteriomorphia</taxon>
        <taxon>Pectinida</taxon>
        <taxon>Pectinoidea</taxon>
        <taxon>Pectinidae</taxon>
        <taxon>Mizuhopecten</taxon>
    </lineage>
</organism>